<dbReference type="AlphaFoldDB" id="A0A0S4KRG4"/>
<sequence>MNNGTYPLSIMGRWCLVLAIVTLLSCETPTHLREDFGASYNEAIRAQTDPDHVRRSLAGSSLDGRAAAFLYEAYIERHRQSADSSQQPPQQPAQQPGTALPSTAAGFFSGGSSSGASSMPAGGPNP</sequence>
<evidence type="ECO:0000313" key="3">
    <source>
        <dbReference type="Proteomes" id="UP000066284"/>
    </source>
</evidence>
<accession>A0A0S4KRG4</accession>
<dbReference type="EMBL" id="LN885086">
    <property type="protein sequence ID" value="CUQ65800.1"/>
    <property type="molecule type" value="Genomic_DNA"/>
</dbReference>
<proteinExistence type="predicted"/>
<name>A0A0S4KRG4_9BACT</name>
<feature type="region of interest" description="Disordered" evidence="1">
    <location>
        <begin position="78"/>
        <end position="126"/>
    </location>
</feature>
<gene>
    <name evidence="2" type="ORF">NITINOP_0825</name>
</gene>
<reference evidence="3" key="1">
    <citation type="submission" date="2015-09" db="EMBL/GenBank/DDBJ databases">
        <authorList>
            <person name="Daims H."/>
        </authorList>
    </citation>
    <scope>NUCLEOTIDE SEQUENCE [LARGE SCALE GENOMIC DNA]</scope>
</reference>
<protein>
    <submittedName>
        <fullName evidence="2">Uncharacterized protein</fullName>
    </submittedName>
</protein>
<dbReference type="KEGG" id="nio:NITINOP_0825"/>
<dbReference type="STRING" id="1715989.NITINOP_0825"/>
<dbReference type="Proteomes" id="UP000066284">
    <property type="component" value="Chromosome 1"/>
</dbReference>
<dbReference type="RefSeq" id="WP_062483416.1">
    <property type="nucleotide sequence ID" value="NZ_LN885086.1"/>
</dbReference>
<feature type="compositionally biased region" description="Low complexity" evidence="1">
    <location>
        <begin position="82"/>
        <end position="96"/>
    </location>
</feature>
<evidence type="ECO:0000313" key="2">
    <source>
        <dbReference type="EMBL" id="CUQ65800.1"/>
    </source>
</evidence>
<feature type="compositionally biased region" description="Low complexity" evidence="1">
    <location>
        <begin position="114"/>
        <end position="126"/>
    </location>
</feature>
<keyword evidence="3" id="KW-1185">Reference proteome</keyword>
<organism evidence="2 3">
    <name type="scientific">Candidatus Nitrospira inopinata</name>
    <dbReference type="NCBI Taxonomy" id="1715989"/>
    <lineage>
        <taxon>Bacteria</taxon>
        <taxon>Pseudomonadati</taxon>
        <taxon>Nitrospirota</taxon>
        <taxon>Nitrospiria</taxon>
        <taxon>Nitrospirales</taxon>
        <taxon>Nitrospiraceae</taxon>
        <taxon>Nitrospira</taxon>
    </lineage>
</organism>
<evidence type="ECO:0000256" key="1">
    <source>
        <dbReference type="SAM" id="MobiDB-lite"/>
    </source>
</evidence>